<dbReference type="PROSITE" id="PS51186">
    <property type="entry name" value="GNAT"/>
    <property type="match status" value="1"/>
</dbReference>
<dbReference type="InterPro" id="IPR016181">
    <property type="entry name" value="Acyl_CoA_acyltransferase"/>
</dbReference>
<dbReference type="PANTHER" id="PTHR43420">
    <property type="entry name" value="ACETYLTRANSFERASE"/>
    <property type="match status" value="1"/>
</dbReference>
<name>A0ABU8D4B2_9GAMM</name>
<protein>
    <submittedName>
        <fullName evidence="4">GNAT family N-acetyltransferase</fullName>
    </submittedName>
</protein>
<evidence type="ECO:0000313" key="4">
    <source>
        <dbReference type="EMBL" id="MEI2454942.1"/>
    </source>
</evidence>
<dbReference type="SUPFAM" id="SSF55729">
    <property type="entry name" value="Acyl-CoA N-acyltransferases (Nat)"/>
    <property type="match status" value="1"/>
</dbReference>
<dbReference type="Gene3D" id="3.40.630.30">
    <property type="match status" value="1"/>
</dbReference>
<keyword evidence="2" id="KW-0012">Acyltransferase</keyword>
<proteinExistence type="predicted"/>
<evidence type="ECO:0000256" key="1">
    <source>
        <dbReference type="ARBA" id="ARBA00022679"/>
    </source>
</evidence>
<feature type="domain" description="N-acetyltransferase" evidence="3">
    <location>
        <begin position="10"/>
        <end position="165"/>
    </location>
</feature>
<dbReference type="Proteomes" id="UP001387215">
    <property type="component" value="Unassembled WGS sequence"/>
</dbReference>
<evidence type="ECO:0000259" key="3">
    <source>
        <dbReference type="PROSITE" id="PS51186"/>
    </source>
</evidence>
<dbReference type="InterPro" id="IPR000182">
    <property type="entry name" value="GNAT_dom"/>
</dbReference>
<organism evidence="4 5">
    <name type="scientific">Lysobacter firmicutimachus</name>
    <dbReference type="NCBI Taxonomy" id="1792846"/>
    <lineage>
        <taxon>Bacteria</taxon>
        <taxon>Pseudomonadati</taxon>
        <taxon>Pseudomonadota</taxon>
        <taxon>Gammaproteobacteria</taxon>
        <taxon>Lysobacterales</taxon>
        <taxon>Lysobacteraceae</taxon>
        <taxon>Lysobacter</taxon>
    </lineage>
</organism>
<dbReference type="RefSeq" id="WP_336131668.1">
    <property type="nucleotide sequence ID" value="NZ_JBANDL010000002.1"/>
</dbReference>
<dbReference type="CDD" id="cd04301">
    <property type="entry name" value="NAT_SF"/>
    <property type="match status" value="1"/>
</dbReference>
<comment type="caution">
    <text evidence="4">The sequence shown here is derived from an EMBL/GenBank/DDBJ whole genome shotgun (WGS) entry which is preliminary data.</text>
</comment>
<reference evidence="4 5" key="1">
    <citation type="submission" date="2024-02" db="EMBL/GenBank/DDBJ databases">
        <title>Lysobacter Genome Sequencing and Mining.</title>
        <authorList>
            <person name="Bierman J."/>
            <person name="Walker M.C."/>
        </authorList>
    </citation>
    <scope>NUCLEOTIDE SEQUENCE [LARGE SCALE GENOMIC DNA]</scope>
    <source>
        <strain evidence="4 5">PB6250</strain>
    </source>
</reference>
<dbReference type="Pfam" id="PF00583">
    <property type="entry name" value="Acetyltransf_1"/>
    <property type="match status" value="1"/>
</dbReference>
<keyword evidence="1" id="KW-0808">Transferase</keyword>
<dbReference type="InterPro" id="IPR050680">
    <property type="entry name" value="YpeA/RimI_acetyltransf"/>
</dbReference>
<gene>
    <name evidence="4" type="ORF">V2J18_09660</name>
</gene>
<evidence type="ECO:0000313" key="5">
    <source>
        <dbReference type="Proteomes" id="UP001387215"/>
    </source>
</evidence>
<sequence>MPESLSAQGVSLRAARDDDIEWLRLHYRERRAAEFAPLGWPAAALTAFLDQQFAMQHLHYTRYYADAQFLIVERGDAPIGRLYLLRRAPEHLLVDIGLAPGQRGQGLGAALIGGAQADAAECGRSLRLHVEHGNDSARRLYERLGFEHEEDLPTHAAMRWRAPAPRAHA</sequence>
<accession>A0ABU8D4B2</accession>
<keyword evidence="5" id="KW-1185">Reference proteome</keyword>
<dbReference type="EMBL" id="JBANDL010000002">
    <property type="protein sequence ID" value="MEI2454942.1"/>
    <property type="molecule type" value="Genomic_DNA"/>
</dbReference>
<evidence type="ECO:0000256" key="2">
    <source>
        <dbReference type="ARBA" id="ARBA00023315"/>
    </source>
</evidence>